<dbReference type="Pfam" id="PF08190">
    <property type="entry name" value="PIH1"/>
    <property type="match status" value="1"/>
</dbReference>
<accession>A0A397BQP2</accession>
<evidence type="ECO:0000256" key="1">
    <source>
        <dbReference type="ARBA" id="ARBA00008511"/>
    </source>
</evidence>
<evidence type="ECO:0000256" key="3">
    <source>
        <dbReference type="SAM" id="Coils"/>
    </source>
</evidence>
<dbReference type="EMBL" id="QUTA01003770">
    <property type="protein sequence ID" value="RHY22263.1"/>
    <property type="molecule type" value="Genomic_DNA"/>
</dbReference>
<keyword evidence="3" id="KW-0175">Coiled coil</keyword>
<comment type="caution">
    <text evidence="6">The sequence shown here is derived from an EMBL/GenBank/DDBJ whole genome shotgun (WGS) entry which is preliminary data.</text>
</comment>
<dbReference type="AlphaFoldDB" id="A0A397BQP2"/>
<evidence type="ECO:0000259" key="5">
    <source>
        <dbReference type="Pfam" id="PF18201"/>
    </source>
</evidence>
<protein>
    <recommendedName>
        <fullName evidence="2">PIH1 domain-containing protein 1</fullName>
    </recommendedName>
</protein>
<evidence type="ECO:0000259" key="4">
    <source>
        <dbReference type="Pfam" id="PF08190"/>
    </source>
</evidence>
<dbReference type="Pfam" id="PF18201">
    <property type="entry name" value="PIH1_CS"/>
    <property type="match status" value="1"/>
</dbReference>
<comment type="similarity">
    <text evidence="1">Belongs to the PIH1 family.</text>
</comment>
<feature type="domain" description="PIH1D1/2/3 CS-like" evidence="5">
    <location>
        <begin position="337"/>
        <end position="431"/>
    </location>
</feature>
<dbReference type="Proteomes" id="UP000266239">
    <property type="component" value="Unassembled WGS sequence"/>
</dbReference>
<dbReference type="PANTHER" id="PTHR22997">
    <property type="entry name" value="PIH1 DOMAIN-CONTAINING PROTEIN 1"/>
    <property type="match status" value="1"/>
</dbReference>
<feature type="coiled-coil region" evidence="3">
    <location>
        <begin position="26"/>
        <end position="99"/>
    </location>
</feature>
<feature type="domain" description="PIH1 N-terminal" evidence="4">
    <location>
        <begin position="153"/>
        <end position="287"/>
    </location>
</feature>
<sequence>MCSQLLPCMMADLYGDLDTSVDGRSSIHLKKELQAVQAQYDKLQKDAANLQRLNQELADQNAVLEANLSVVFATAQTEIARKDKTINELREELHRASRRDAPSSPLEAAFVAACDDPKQKEKFDMTEKEQQSFLKAMKDPDFRSLLNEYMHEISDPAHRAEQELYLRQLENENKVPTDKQLVLPKPGFVLKTKYKQRKIFVNVCSSDKMQPPSSTRVASTPSTAGGTSWNLPYCVGPQRLEPDKGGQAIATFDVCYHPQTISRAMESAAFMKMLVNTALDGVDKVFHTLDVDPSKVDREYHILKGIAYKSGNPVTMCIAGAPATPPSRAAPSTLPSIAYQITHRGQFDLADHMESREAKSFRPRDLVVRMTLPTHTSAAGIDLDVSATAVRVTAAGYAPLAIDLPFSVVEASGKAKFDKATKTLIVTLPVVAPPVIVYTQVERASVHETRTHISHVVPVAHINATTLSSVDDGSATLFRFQAGSTWFEYRLDHLKQQQQGGENCAAVLDWTVEVATQNLAIICRKAAPPPKVPSIRVHRVSSDVFSMLVDVANVDQASVTWSVTSRGFALAFSATSGETSDKFELIRSFQHDLVPAKCLVQVADENLLVVLAVADPHGDYFDLVAENVADNVAETAVVVMADSSGATTFNVHKNTTPEPPATIVLPDETLQPPLQVPRFTNDLMYELD</sequence>
<reference evidence="6 7" key="1">
    <citation type="submission" date="2018-08" db="EMBL/GenBank/DDBJ databases">
        <title>Aphanomyces genome sequencing and annotation.</title>
        <authorList>
            <person name="Minardi D."/>
            <person name="Oidtmann B."/>
            <person name="Van Der Giezen M."/>
            <person name="Studholme D.J."/>
        </authorList>
    </citation>
    <scope>NUCLEOTIDE SEQUENCE [LARGE SCALE GENOMIC DNA]</scope>
    <source>
        <strain evidence="6 7">Yx</strain>
    </source>
</reference>
<gene>
    <name evidence="6" type="ORF">DYB25_004929</name>
</gene>
<organism evidence="6 7">
    <name type="scientific">Aphanomyces astaci</name>
    <name type="common">Crayfish plague agent</name>
    <dbReference type="NCBI Taxonomy" id="112090"/>
    <lineage>
        <taxon>Eukaryota</taxon>
        <taxon>Sar</taxon>
        <taxon>Stramenopiles</taxon>
        <taxon>Oomycota</taxon>
        <taxon>Saprolegniomycetes</taxon>
        <taxon>Saprolegniales</taxon>
        <taxon>Verrucalvaceae</taxon>
        <taxon>Aphanomyces</taxon>
    </lineage>
</organism>
<dbReference type="GO" id="GO:0005737">
    <property type="term" value="C:cytoplasm"/>
    <property type="evidence" value="ECO:0007669"/>
    <property type="project" value="TreeGrafter"/>
</dbReference>
<dbReference type="InterPro" id="IPR050734">
    <property type="entry name" value="PIH1/Kintoun_subfamily"/>
</dbReference>
<dbReference type="PANTHER" id="PTHR22997:SF0">
    <property type="entry name" value="PIH1 DOMAIN-CONTAINING PROTEIN 1"/>
    <property type="match status" value="1"/>
</dbReference>
<dbReference type="InterPro" id="IPR041442">
    <property type="entry name" value="PIH1D1/2/3_CS-like"/>
</dbReference>
<name>A0A397BQP2_APHAT</name>
<evidence type="ECO:0000256" key="2">
    <source>
        <dbReference type="ARBA" id="ARBA00040540"/>
    </source>
</evidence>
<evidence type="ECO:0000313" key="7">
    <source>
        <dbReference type="Proteomes" id="UP000266239"/>
    </source>
</evidence>
<dbReference type="VEuPathDB" id="FungiDB:H257_06934"/>
<proteinExistence type="inferred from homology"/>
<dbReference type="InterPro" id="IPR012981">
    <property type="entry name" value="PIH1_N"/>
</dbReference>
<evidence type="ECO:0000313" key="6">
    <source>
        <dbReference type="EMBL" id="RHY22263.1"/>
    </source>
</evidence>